<dbReference type="EMBL" id="BMID01000001">
    <property type="protein sequence ID" value="GFZ97720.1"/>
    <property type="molecule type" value="Genomic_DNA"/>
</dbReference>
<name>A0ABQ1F2R5_9SPHN</name>
<dbReference type="InterPro" id="IPR027469">
    <property type="entry name" value="Cation_efflux_TMD_sf"/>
</dbReference>
<evidence type="ECO:0000256" key="2">
    <source>
        <dbReference type="ARBA" id="ARBA00022448"/>
    </source>
</evidence>
<comment type="subcellular location">
    <subcellularLocation>
        <location evidence="1">Membrane</location>
        <topology evidence="1">Multi-pass membrane protein</topology>
    </subcellularLocation>
</comment>
<gene>
    <name evidence="8" type="ORF">GCM10010923_02210</name>
</gene>
<evidence type="ECO:0000256" key="1">
    <source>
        <dbReference type="ARBA" id="ARBA00004141"/>
    </source>
</evidence>
<dbReference type="InterPro" id="IPR058533">
    <property type="entry name" value="Cation_efflux_TM"/>
</dbReference>
<keyword evidence="3 6" id="KW-0812">Transmembrane</keyword>
<dbReference type="Proteomes" id="UP000603317">
    <property type="component" value="Unassembled WGS sequence"/>
</dbReference>
<protein>
    <submittedName>
        <fullName evidence="8">Cobalt transporter</fullName>
    </submittedName>
</protein>
<evidence type="ECO:0000259" key="7">
    <source>
        <dbReference type="Pfam" id="PF01545"/>
    </source>
</evidence>
<dbReference type="InterPro" id="IPR050291">
    <property type="entry name" value="CDF_Transporter"/>
</dbReference>
<evidence type="ECO:0000256" key="6">
    <source>
        <dbReference type="SAM" id="Phobius"/>
    </source>
</evidence>
<dbReference type="PANTHER" id="PTHR43840">
    <property type="entry name" value="MITOCHONDRIAL METAL TRANSPORTER 1-RELATED"/>
    <property type="match status" value="1"/>
</dbReference>
<keyword evidence="9" id="KW-1185">Reference proteome</keyword>
<keyword evidence="2" id="KW-0813">Transport</keyword>
<keyword evidence="5 6" id="KW-0472">Membrane</keyword>
<keyword evidence="4 6" id="KW-1133">Transmembrane helix</keyword>
<dbReference type="Pfam" id="PF01545">
    <property type="entry name" value="Cation_efflux"/>
    <property type="match status" value="1"/>
</dbReference>
<dbReference type="RefSeq" id="WP_188640949.1">
    <property type="nucleotide sequence ID" value="NZ_BMID01000001.1"/>
</dbReference>
<dbReference type="Gene3D" id="1.20.1510.10">
    <property type="entry name" value="Cation efflux protein transmembrane domain"/>
    <property type="match status" value="1"/>
</dbReference>
<feature type="domain" description="Cation efflux protein transmembrane" evidence="7">
    <location>
        <begin position="33"/>
        <end position="222"/>
    </location>
</feature>
<feature type="transmembrane region" description="Helical" evidence="6">
    <location>
        <begin position="126"/>
        <end position="147"/>
    </location>
</feature>
<feature type="transmembrane region" description="Helical" evidence="6">
    <location>
        <begin position="85"/>
        <end position="106"/>
    </location>
</feature>
<evidence type="ECO:0000256" key="5">
    <source>
        <dbReference type="ARBA" id="ARBA00023136"/>
    </source>
</evidence>
<reference evidence="9" key="1">
    <citation type="journal article" date="2019" name="Int. J. Syst. Evol. Microbiol.">
        <title>The Global Catalogue of Microorganisms (GCM) 10K type strain sequencing project: providing services to taxonomists for standard genome sequencing and annotation.</title>
        <authorList>
            <consortium name="The Broad Institute Genomics Platform"/>
            <consortium name="The Broad Institute Genome Sequencing Center for Infectious Disease"/>
            <person name="Wu L."/>
            <person name="Ma J."/>
        </authorList>
    </citation>
    <scope>NUCLEOTIDE SEQUENCE [LARGE SCALE GENOMIC DNA]</scope>
    <source>
        <strain evidence="9">CGMCC 1.15297</strain>
    </source>
</reference>
<accession>A0ABQ1F2R5</accession>
<evidence type="ECO:0000256" key="4">
    <source>
        <dbReference type="ARBA" id="ARBA00022989"/>
    </source>
</evidence>
<comment type="caution">
    <text evidence="8">The sequence shown here is derived from an EMBL/GenBank/DDBJ whole genome shotgun (WGS) entry which is preliminary data.</text>
</comment>
<dbReference type="PANTHER" id="PTHR43840:SF15">
    <property type="entry name" value="MITOCHONDRIAL METAL TRANSPORTER 1-RELATED"/>
    <property type="match status" value="1"/>
</dbReference>
<dbReference type="SUPFAM" id="SSF161111">
    <property type="entry name" value="Cation efflux protein transmembrane domain-like"/>
    <property type="match status" value="1"/>
</dbReference>
<sequence length="308" mass="33864">MSEIPSAIKQDFRNAKKLEWWTLGWMGSVVVVMYFTMGASQAMKTALFEDVLSLVPAMTFLVSAHLEPRAPTEKFPYGFLRANSLAFLGSSVVLTFLGLFLAYTNGMGLMKGEHPTVGPVTMFGETIWLGWLMIAALVYSVVPPVILGRLKQPIAQRISDKVLYTDSLMQKADWQTGLAGIAGIVGIGLGLWWADSLAALLISISIVKDGITATRSASAELLDGAPRRLEGSGVSEEAVRLQDRLQQRWPEGRIRLRESGRYILASVDGIETPGEIPRAEELMDPGRSWRLGRLSFTPHGKEDPAHHR</sequence>
<feature type="transmembrane region" description="Helical" evidence="6">
    <location>
        <begin position="177"/>
        <end position="194"/>
    </location>
</feature>
<evidence type="ECO:0000313" key="8">
    <source>
        <dbReference type="EMBL" id="GFZ97720.1"/>
    </source>
</evidence>
<feature type="transmembrane region" description="Helical" evidence="6">
    <location>
        <begin position="20"/>
        <end position="40"/>
    </location>
</feature>
<evidence type="ECO:0000256" key="3">
    <source>
        <dbReference type="ARBA" id="ARBA00022692"/>
    </source>
</evidence>
<evidence type="ECO:0000313" key="9">
    <source>
        <dbReference type="Proteomes" id="UP000603317"/>
    </source>
</evidence>
<proteinExistence type="predicted"/>
<organism evidence="8 9">
    <name type="scientific">Blastomonas marina</name>
    <dbReference type="NCBI Taxonomy" id="1867408"/>
    <lineage>
        <taxon>Bacteria</taxon>
        <taxon>Pseudomonadati</taxon>
        <taxon>Pseudomonadota</taxon>
        <taxon>Alphaproteobacteria</taxon>
        <taxon>Sphingomonadales</taxon>
        <taxon>Sphingomonadaceae</taxon>
        <taxon>Blastomonas</taxon>
    </lineage>
</organism>